<dbReference type="SMART" id="SM00756">
    <property type="entry name" value="VKc"/>
    <property type="match status" value="1"/>
</dbReference>
<keyword evidence="5 10" id="KW-1133">Transmembrane helix</keyword>
<dbReference type="GO" id="GO:0048038">
    <property type="term" value="F:quinone binding"/>
    <property type="evidence" value="ECO:0007669"/>
    <property type="project" value="UniProtKB-KW"/>
</dbReference>
<dbReference type="Gene3D" id="1.20.1440.130">
    <property type="entry name" value="VKOR domain"/>
    <property type="match status" value="1"/>
</dbReference>
<comment type="similarity">
    <text evidence="2">Belongs to the VKOR family.</text>
</comment>
<dbReference type="AlphaFoldDB" id="A0A5M4FJ38"/>
<dbReference type="Pfam" id="PF07884">
    <property type="entry name" value="VKOR"/>
    <property type="match status" value="1"/>
</dbReference>
<evidence type="ECO:0000256" key="4">
    <source>
        <dbReference type="ARBA" id="ARBA00022719"/>
    </source>
</evidence>
<evidence type="ECO:0000256" key="1">
    <source>
        <dbReference type="ARBA" id="ARBA00004141"/>
    </source>
</evidence>
<protein>
    <submittedName>
        <fullName evidence="12">Vitamin K epoxide reductase family protein</fullName>
    </submittedName>
</protein>
<comment type="caution">
    <text evidence="12">The sequence shown here is derived from an EMBL/GenBank/DDBJ whole genome shotgun (WGS) entry which is preliminary data.</text>
</comment>
<keyword evidence="13" id="KW-1185">Reference proteome</keyword>
<dbReference type="InterPro" id="IPR012932">
    <property type="entry name" value="VKOR"/>
</dbReference>
<evidence type="ECO:0000259" key="11">
    <source>
        <dbReference type="SMART" id="SM00756"/>
    </source>
</evidence>
<keyword evidence="7 10" id="KW-0472">Membrane</keyword>
<feature type="domain" description="Vitamin K epoxide reductase" evidence="11">
    <location>
        <begin position="18"/>
        <end position="163"/>
    </location>
</feature>
<dbReference type="CDD" id="cd12922">
    <property type="entry name" value="VKOR_5"/>
    <property type="match status" value="1"/>
</dbReference>
<evidence type="ECO:0000256" key="9">
    <source>
        <dbReference type="ARBA" id="ARBA00023284"/>
    </source>
</evidence>
<gene>
    <name evidence="12" type="ORF">ESP70_005330</name>
</gene>
<comment type="subcellular location">
    <subcellularLocation>
        <location evidence="1">Membrane</location>
        <topology evidence="1">Multi-pass membrane protein</topology>
    </subcellularLocation>
</comment>
<evidence type="ECO:0000256" key="8">
    <source>
        <dbReference type="ARBA" id="ARBA00023157"/>
    </source>
</evidence>
<dbReference type="InterPro" id="IPR041714">
    <property type="entry name" value="VKOR_Actinobacteria"/>
</dbReference>
<keyword evidence="9" id="KW-0676">Redox-active center</keyword>
<evidence type="ECO:0000313" key="12">
    <source>
        <dbReference type="EMBL" id="KAA1400157.1"/>
    </source>
</evidence>
<evidence type="ECO:0000313" key="13">
    <source>
        <dbReference type="Proteomes" id="UP000380867"/>
    </source>
</evidence>
<organism evidence="12 13">
    <name type="scientific">Aeromicrobium ginsengisoli</name>
    <dbReference type="NCBI Taxonomy" id="363867"/>
    <lineage>
        <taxon>Bacteria</taxon>
        <taxon>Bacillati</taxon>
        <taxon>Actinomycetota</taxon>
        <taxon>Actinomycetes</taxon>
        <taxon>Propionibacteriales</taxon>
        <taxon>Nocardioidaceae</taxon>
        <taxon>Aeromicrobium</taxon>
    </lineage>
</organism>
<evidence type="ECO:0000256" key="6">
    <source>
        <dbReference type="ARBA" id="ARBA00023002"/>
    </source>
</evidence>
<feature type="transmembrane region" description="Helical" evidence="10">
    <location>
        <begin position="111"/>
        <end position="132"/>
    </location>
</feature>
<feature type="transmembrane region" description="Helical" evidence="10">
    <location>
        <begin position="86"/>
        <end position="104"/>
    </location>
</feature>
<sequence>MTDLIDDVDTTGDDTLASRGLGLLLTIGGAIGLFSAATLIVEKVNFLQDLADGKPGSTSCDINPIVGCGKVINTDQASAFGFPNPIIGVAGFAIVVVIGVLVLARVTLPKFVWLGLQLGVIFGIAFVTWLQYQSIYEIHGLCPYCMVVWSITIPIFVWVTARNLRAYAPDNPVSRIVTEWTLLLNILWYVAVISAIWFQFGSDLWA</sequence>
<dbReference type="Proteomes" id="UP000380867">
    <property type="component" value="Unassembled WGS sequence"/>
</dbReference>
<dbReference type="OrthoDB" id="9783799at2"/>
<reference evidence="12" key="1">
    <citation type="submission" date="2019-09" db="EMBL/GenBank/DDBJ databases">
        <authorList>
            <person name="Li J."/>
        </authorList>
    </citation>
    <scope>NUCLEOTIDE SEQUENCE [LARGE SCALE GENOMIC DNA]</scope>
    <source>
        <strain evidence="12">JCM 14732</strain>
    </source>
</reference>
<evidence type="ECO:0000256" key="3">
    <source>
        <dbReference type="ARBA" id="ARBA00022692"/>
    </source>
</evidence>
<dbReference type="GO" id="GO:0016020">
    <property type="term" value="C:membrane"/>
    <property type="evidence" value="ECO:0007669"/>
    <property type="project" value="UniProtKB-SubCell"/>
</dbReference>
<evidence type="ECO:0000256" key="7">
    <source>
        <dbReference type="ARBA" id="ARBA00023136"/>
    </source>
</evidence>
<keyword evidence="3 10" id="KW-0812">Transmembrane</keyword>
<keyword evidence="8" id="KW-1015">Disulfide bond</keyword>
<dbReference type="InterPro" id="IPR038354">
    <property type="entry name" value="VKOR_sf"/>
</dbReference>
<feature type="transmembrane region" description="Helical" evidence="10">
    <location>
        <begin position="138"/>
        <end position="159"/>
    </location>
</feature>
<evidence type="ECO:0000256" key="5">
    <source>
        <dbReference type="ARBA" id="ARBA00022989"/>
    </source>
</evidence>
<proteinExistence type="inferred from homology"/>
<accession>A0A5M4FJ38</accession>
<dbReference type="GO" id="GO:0016491">
    <property type="term" value="F:oxidoreductase activity"/>
    <property type="evidence" value="ECO:0007669"/>
    <property type="project" value="UniProtKB-KW"/>
</dbReference>
<feature type="transmembrane region" description="Helical" evidence="10">
    <location>
        <begin position="21"/>
        <end position="41"/>
    </location>
</feature>
<keyword evidence="6" id="KW-0560">Oxidoreductase</keyword>
<dbReference type="EMBL" id="SDPQ02000001">
    <property type="protein sequence ID" value="KAA1400157.1"/>
    <property type="molecule type" value="Genomic_DNA"/>
</dbReference>
<name>A0A5M4FJ38_9ACTN</name>
<evidence type="ECO:0000256" key="2">
    <source>
        <dbReference type="ARBA" id="ARBA00006214"/>
    </source>
</evidence>
<keyword evidence="4" id="KW-0874">Quinone</keyword>
<feature type="transmembrane region" description="Helical" evidence="10">
    <location>
        <begin position="180"/>
        <end position="200"/>
    </location>
</feature>
<dbReference type="RefSeq" id="WP_149688256.1">
    <property type="nucleotide sequence ID" value="NZ_SDPQ02000001.1"/>
</dbReference>
<evidence type="ECO:0000256" key="10">
    <source>
        <dbReference type="SAM" id="Phobius"/>
    </source>
</evidence>